<dbReference type="GO" id="GO:0005886">
    <property type="term" value="C:plasma membrane"/>
    <property type="evidence" value="ECO:0007669"/>
    <property type="project" value="TreeGrafter"/>
</dbReference>
<dbReference type="RefSeq" id="WP_102524515.1">
    <property type="nucleotide sequence ID" value="NZ_LT960612.1"/>
</dbReference>
<dbReference type="PANTHER" id="PTHR42709">
    <property type="entry name" value="ALKALINE PHOSPHATASE LIKE PROTEIN"/>
    <property type="match status" value="1"/>
</dbReference>
<reference evidence="4 5" key="1">
    <citation type="submission" date="2017-10" db="EMBL/GenBank/DDBJ databases">
        <authorList>
            <person name="Banno H."/>
            <person name="Chua N.-H."/>
        </authorList>
    </citation>
    <scope>NUCLEOTIDE SEQUENCE [LARGE SCALE GENOMIC DNA]</scope>
    <source>
        <strain evidence="4">Vibrio tapetis CECT4600</strain>
    </source>
</reference>
<organism evidence="4 5">
    <name type="scientific">Vibrio tapetis subsp. tapetis</name>
    <dbReference type="NCBI Taxonomy" id="1671868"/>
    <lineage>
        <taxon>Bacteria</taxon>
        <taxon>Pseudomonadati</taxon>
        <taxon>Pseudomonadota</taxon>
        <taxon>Gammaproteobacteria</taxon>
        <taxon>Vibrionales</taxon>
        <taxon>Vibrionaceae</taxon>
        <taxon>Vibrio</taxon>
    </lineage>
</organism>
<dbReference type="AlphaFoldDB" id="A0A2N8ZJV9"/>
<dbReference type="Pfam" id="PF14067">
    <property type="entry name" value="LssY_C"/>
    <property type="match status" value="1"/>
</dbReference>
<keyword evidence="1" id="KW-0472">Membrane</keyword>
<feature type="transmembrane region" description="Helical" evidence="1">
    <location>
        <begin position="128"/>
        <end position="149"/>
    </location>
</feature>
<gene>
    <name evidence="4" type="ORF">VTAP4600_B0592</name>
</gene>
<dbReference type="InterPro" id="IPR025902">
    <property type="entry name" value="LssY-like-C_dom"/>
</dbReference>
<evidence type="ECO:0000259" key="2">
    <source>
        <dbReference type="Pfam" id="PF09335"/>
    </source>
</evidence>
<feature type="domain" description="VTT" evidence="2">
    <location>
        <begin position="23"/>
        <end position="146"/>
    </location>
</feature>
<dbReference type="Pfam" id="PF09335">
    <property type="entry name" value="VTT_dom"/>
    <property type="match status" value="1"/>
</dbReference>
<name>A0A2N8ZJV9_9VIBR</name>
<feature type="transmembrane region" description="Helical" evidence="1">
    <location>
        <begin position="41"/>
        <end position="62"/>
    </location>
</feature>
<dbReference type="OrthoDB" id="948134at2"/>
<evidence type="ECO:0000313" key="4">
    <source>
        <dbReference type="EMBL" id="SON52203.1"/>
    </source>
</evidence>
<sequence length="419" mass="47523">MLTHFGLFIGAFLDALIGPNLFVPGEPFLLAAGYQLHQGVVYGVIAVLLGGWLGDQISYGIGRHHGKWLQKKLMRWQPKTRRSVAKCKLLMKKRGRIVLVFARLLGPVAWVVPFIAGVEQIPWRRFSLYSFLGLILGVGQFVLWGYLLSYGIENLPFLAAAQQFFVEHQYLLLALLVSMAFTYIGIKRRWSRLWVKSAGVLLVSLLAINYSHFFWFSDDIGNVSPVQNPVTKNTQLEFEARPGRSGYFKSQAVNVVYIGQSPSALMQQLGWIENRTFSRHDIEMLDYITLLRNNTPPVSDLYWQGQPQNLAYQLPGTLDKRSHIRWWYSGLDPATKQPKWVGAISYDDGFKLTAYAGIVTILHRIDPNVDAMRDALANQIKQLDSQWQPSMSALVEPSTISGKRDYYTDGRILVVRPTS</sequence>
<proteinExistence type="predicted"/>
<feature type="transmembrane region" description="Helical" evidence="1">
    <location>
        <begin position="198"/>
        <end position="216"/>
    </location>
</feature>
<dbReference type="KEGG" id="vta:B0592"/>
<feature type="transmembrane region" description="Helical" evidence="1">
    <location>
        <begin position="170"/>
        <end position="186"/>
    </location>
</feature>
<evidence type="ECO:0000259" key="3">
    <source>
        <dbReference type="Pfam" id="PF14067"/>
    </source>
</evidence>
<evidence type="ECO:0000256" key="1">
    <source>
        <dbReference type="SAM" id="Phobius"/>
    </source>
</evidence>
<keyword evidence="5" id="KW-1185">Reference proteome</keyword>
<feature type="transmembrane region" description="Helical" evidence="1">
    <location>
        <begin position="97"/>
        <end position="116"/>
    </location>
</feature>
<accession>A0A2N8ZJV9</accession>
<dbReference type="PANTHER" id="PTHR42709:SF2">
    <property type="entry name" value="INNER MEMBRANE PROTEIN YOHD"/>
    <property type="match status" value="1"/>
</dbReference>
<evidence type="ECO:0000313" key="5">
    <source>
        <dbReference type="Proteomes" id="UP000235828"/>
    </source>
</evidence>
<feature type="domain" description="LssY-like C-terminal" evidence="3">
    <location>
        <begin position="248"/>
        <end position="411"/>
    </location>
</feature>
<dbReference type="Proteomes" id="UP000235828">
    <property type="component" value="Chromosome B"/>
</dbReference>
<keyword evidence="1" id="KW-1133">Transmembrane helix</keyword>
<dbReference type="InterPro" id="IPR051311">
    <property type="entry name" value="DedA_domain"/>
</dbReference>
<protein>
    <submittedName>
        <fullName evidence="4">Uncharacterized protein</fullName>
    </submittedName>
</protein>
<dbReference type="InterPro" id="IPR032816">
    <property type="entry name" value="VTT_dom"/>
</dbReference>
<keyword evidence="1" id="KW-0812">Transmembrane</keyword>
<dbReference type="EMBL" id="LT960612">
    <property type="protein sequence ID" value="SON52203.1"/>
    <property type="molecule type" value="Genomic_DNA"/>
</dbReference>